<keyword evidence="1" id="KW-0812">Transmembrane</keyword>
<name>A0A0F8XGB6_9ZZZZ</name>
<dbReference type="EMBL" id="LAZR01059386">
    <property type="protein sequence ID" value="KKK67903.1"/>
    <property type="molecule type" value="Genomic_DNA"/>
</dbReference>
<gene>
    <name evidence="2" type="ORF">LCGC14_2949390</name>
</gene>
<accession>A0A0F8XGB6</accession>
<keyword evidence="1" id="KW-0472">Membrane</keyword>
<feature type="transmembrane region" description="Helical" evidence="1">
    <location>
        <begin position="28"/>
        <end position="44"/>
    </location>
</feature>
<evidence type="ECO:0000313" key="2">
    <source>
        <dbReference type="EMBL" id="KKK67903.1"/>
    </source>
</evidence>
<feature type="non-terminal residue" evidence="2">
    <location>
        <position position="1"/>
    </location>
</feature>
<dbReference type="AlphaFoldDB" id="A0A0F8XGB6"/>
<comment type="caution">
    <text evidence="2">The sequence shown here is derived from an EMBL/GenBank/DDBJ whole genome shotgun (WGS) entry which is preliminary data.</text>
</comment>
<keyword evidence="1" id="KW-1133">Transmembrane helix</keyword>
<evidence type="ECO:0000256" key="1">
    <source>
        <dbReference type="SAM" id="Phobius"/>
    </source>
</evidence>
<organism evidence="2">
    <name type="scientific">marine sediment metagenome</name>
    <dbReference type="NCBI Taxonomy" id="412755"/>
    <lineage>
        <taxon>unclassified sequences</taxon>
        <taxon>metagenomes</taxon>
        <taxon>ecological metagenomes</taxon>
    </lineage>
</organism>
<proteinExistence type="predicted"/>
<protein>
    <submittedName>
        <fullName evidence="2">Uncharacterized protein</fullName>
    </submittedName>
</protein>
<reference evidence="2" key="1">
    <citation type="journal article" date="2015" name="Nature">
        <title>Complex archaea that bridge the gap between prokaryotes and eukaryotes.</title>
        <authorList>
            <person name="Spang A."/>
            <person name="Saw J.H."/>
            <person name="Jorgensen S.L."/>
            <person name="Zaremba-Niedzwiedzka K."/>
            <person name="Martijn J."/>
            <person name="Lind A.E."/>
            <person name="van Eijk R."/>
            <person name="Schleper C."/>
            <person name="Guy L."/>
            <person name="Ettema T.J."/>
        </authorList>
    </citation>
    <scope>NUCLEOTIDE SEQUENCE</scope>
</reference>
<sequence>VEHQRNQGGLRVPAQGADMTGDPYVDGGMLPILVVIGVCWWGIFRK</sequence>